<keyword evidence="4 6" id="KW-0067">ATP-binding</keyword>
<dbReference type="EMBL" id="CADCTI010000194">
    <property type="protein sequence ID" value="CAA9256007.1"/>
    <property type="molecule type" value="Genomic_DNA"/>
</dbReference>
<feature type="domain" description="ABC transporter" evidence="5">
    <location>
        <begin position="4"/>
        <end position="237"/>
    </location>
</feature>
<dbReference type="InterPro" id="IPR017871">
    <property type="entry name" value="ABC_transporter-like_CS"/>
</dbReference>
<dbReference type="GO" id="GO:0005524">
    <property type="term" value="F:ATP binding"/>
    <property type="evidence" value="ECO:0007669"/>
    <property type="project" value="UniProtKB-KW"/>
</dbReference>
<evidence type="ECO:0000256" key="2">
    <source>
        <dbReference type="ARBA" id="ARBA00022448"/>
    </source>
</evidence>
<keyword evidence="2" id="KW-0813">Transport</keyword>
<proteinExistence type="inferred from homology"/>
<dbReference type="Gene3D" id="3.40.50.300">
    <property type="entry name" value="P-loop containing nucleotide triphosphate hydrolases"/>
    <property type="match status" value="1"/>
</dbReference>
<dbReference type="InterPro" id="IPR003593">
    <property type="entry name" value="AAA+_ATPase"/>
</dbReference>
<dbReference type="GO" id="GO:0016887">
    <property type="term" value="F:ATP hydrolysis activity"/>
    <property type="evidence" value="ECO:0007669"/>
    <property type="project" value="InterPro"/>
</dbReference>
<evidence type="ECO:0000256" key="3">
    <source>
        <dbReference type="ARBA" id="ARBA00022741"/>
    </source>
</evidence>
<comment type="similarity">
    <text evidence="1">Belongs to the ABC transporter superfamily.</text>
</comment>
<keyword evidence="3" id="KW-0547">Nucleotide-binding</keyword>
<evidence type="ECO:0000313" key="6">
    <source>
        <dbReference type="EMBL" id="CAA9256007.1"/>
    </source>
</evidence>
<dbReference type="PROSITE" id="PS00211">
    <property type="entry name" value="ABC_TRANSPORTER_1"/>
    <property type="match status" value="1"/>
</dbReference>
<accession>A0A6J4ILB0</accession>
<dbReference type="PANTHER" id="PTHR43335">
    <property type="entry name" value="ABC TRANSPORTER, ATP-BINDING PROTEIN"/>
    <property type="match status" value="1"/>
</dbReference>
<sequence>MPAVEMHGVSKTYARRGRPPQRALDDLDLVVESGGVHGFLGPNGSGKTTSIRVLLGLVRPDPGGTISLLDRPVPGGLPDVIADVGALVETPLFVPGFTGRLNLTLLAETAGVSRARVEECLELVGLTDRADDRFKGYSLGMKQRLGIAAALLKAPRLLILDEPSNGLDPAGIRDVRELIRRLGRDGRTTVLLSSHLLAEIQQVCDSVTILTQGRRVASGPVSDVLARAGTGDVRVVVPDPAGAAAVLAGGGFSVSPAPDGQVLVHGATATGEITRLLAQHGHYLEELVRVTPDLESAFLAITEERA</sequence>
<dbReference type="Pfam" id="PF00005">
    <property type="entry name" value="ABC_tran"/>
    <property type="match status" value="1"/>
</dbReference>
<dbReference type="SMART" id="SM00382">
    <property type="entry name" value="AAA"/>
    <property type="match status" value="1"/>
</dbReference>
<dbReference type="InterPro" id="IPR003439">
    <property type="entry name" value="ABC_transporter-like_ATP-bd"/>
</dbReference>
<dbReference type="PANTHER" id="PTHR43335:SF4">
    <property type="entry name" value="ABC TRANSPORTER, ATP-BINDING PROTEIN"/>
    <property type="match status" value="1"/>
</dbReference>
<dbReference type="SUPFAM" id="SSF52540">
    <property type="entry name" value="P-loop containing nucleoside triphosphate hydrolases"/>
    <property type="match status" value="1"/>
</dbReference>
<evidence type="ECO:0000259" key="5">
    <source>
        <dbReference type="PROSITE" id="PS50893"/>
    </source>
</evidence>
<dbReference type="InterPro" id="IPR027417">
    <property type="entry name" value="P-loop_NTPase"/>
</dbReference>
<reference evidence="6" key="1">
    <citation type="submission" date="2020-02" db="EMBL/GenBank/DDBJ databases">
        <authorList>
            <person name="Meier V. D."/>
        </authorList>
    </citation>
    <scope>NUCLEOTIDE SEQUENCE</scope>
    <source>
        <strain evidence="6">AVDCRST_MAG57</strain>
    </source>
</reference>
<organism evidence="6">
    <name type="scientific">uncultured Blastococcus sp</name>
    <dbReference type="NCBI Taxonomy" id="217144"/>
    <lineage>
        <taxon>Bacteria</taxon>
        <taxon>Bacillati</taxon>
        <taxon>Actinomycetota</taxon>
        <taxon>Actinomycetes</taxon>
        <taxon>Geodermatophilales</taxon>
        <taxon>Geodermatophilaceae</taxon>
        <taxon>Blastococcus</taxon>
        <taxon>environmental samples</taxon>
    </lineage>
</organism>
<evidence type="ECO:0000256" key="4">
    <source>
        <dbReference type="ARBA" id="ARBA00022840"/>
    </source>
</evidence>
<dbReference type="AlphaFoldDB" id="A0A6J4ILB0"/>
<protein>
    <submittedName>
        <fullName evidence="6">Efflux ABC transporter, ATP-binding protein</fullName>
    </submittedName>
</protein>
<evidence type="ECO:0000256" key="1">
    <source>
        <dbReference type="ARBA" id="ARBA00005417"/>
    </source>
</evidence>
<gene>
    <name evidence="6" type="ORF">AVDCRST_MAG57-2368</name>
</gene>
<name>A0A6J4ILB0_9ACTN</name>
<dbReference type="PROSITE" id="PS50893">
    <property type="entry name" value="ABC_TRANSPORTER_2"/>
    <property type="match status" value="1"/>
</dbReference>